<dbReference type="GO" id="GO:0009379">
    <property type="term" value="C:Holliday junction helicase complex"/>
    <property type="evidence" value="ECO:0007669"/>
    <property type="project" value="InterPro"/>
</dbReference>
<feature type="domain" description="Helix-hairpin-helix DNA-binding motif class 1" evidence="7">
    <location>
        <begin position="107"/>
        <end position="126"/>
    </location>
</feature>
<dbReference type="GO" id="GO:0006281">
    <property type="term" value="P:DNA repair"/>
    <property type="evidence" value="ECO:0007669"/>
    <property type="project" value="UniProtKB-UniRule"/>
</dbReference>
<evidence type="ECO:0000256" key="5">
    <source>
        <dbReference type="ARBA" id="ARBA00023204"/>
    </source>
</evidence>
<dbReference type="InterPro" id="IPR013849">
    <property type="entry name" value="DNA_helicase_Holl-junc_RuvA_I"/>
</dbReference>
<dbReference type="InterPro" id="IPR000085">
    <property type="entry name" value="RuvA"/>
</dbReference>
<keyword evidence="1 6" id="KW-0963">Cytoplasm</keyword>
<dbReference type="OrthoDB" id="5293449at2"/>
<dbReference type="Pfam" id="PF07499">
    <property type="entry name" value="RuvA_C"/>
    <property type="match status" value="1"/>
</dbReference>
<dbReference type="SUPFAM" id="SSF46929">
    <property type="entry name" value="DNA helicase RuvA subunit, C-terminal domain"/>
    <property type="match status" value="1"/>
</dbReference>
<name>A0A098LA13_9BACT</name>
<dbReference type="GO" id="GO:0005524">
    <property type="term" value="F:ATP binding"/>
    <property type="evidence" value="ECO:0007669"/>
    <property type="project" value="InterPro"/>
</dbReference>
<dbReference type="AlphaFoldDB" id="A0A098LA13"/>
<feature type="region of interest" description="Domain III" evidence="6">
    <location>
        <begin position="148"/>
        <end position="198"/>
    </location>
</feature>
<dbReference type="RefSeq" id="WP_045459385.1">
    <property type="nucleotide sequence ID" value="NZ_BBLT01000002.1"/>
</dbReference>
<dbReference type="HAMAP" id="MF_00031">
    <property type="entry name" value="DNA_HJ_migration_RuvA"/>
    <property type="match status" value="1"/>
</dbReference>
<comment type="subunit">
    <text evidence="6">Homotetramer. Forms an RuvA(8)-RuvB(12)-Holliday junction (HJ) complex. HJ DNA is sandwiched between 2 RuvA tetramers; dsDNA enters through RuvA and exits via RuvB. An RuvB hexamer assembles on each DNA strand where it exits the tetramer. Each RuvB hexamer is contacted by two RuvA subunits (via domain III) on 2 adjacent RuvB subunits; this complex drives branch migration. In the full resolvosome a probable DNA-RuvA(4)-RuvB(12)-RuvC(2) complex forms which resolves the HJ.</text>
</comment>
<dbReference type="SMART" id="SM00278">
    <property type="entry name" value="HhH1"/>
    <property type="match status" value="2"/>
</dbReference>
<dbReference type="NCBIfam" id="TIGR00084">
    <property type="entry name" value="ruvA"/>
    <property type="match status" value="1"/>
</dbReference>
<accession>A0A098LA13</accession>
<feature type="domain" description="Helix-hairpin-helix DNA-binding motif class 1" evidence="7">
    <location>
        <begin position="72"/>
        <end position="91"/>
    </location>
</feature>
<keyword evidence="5 6" id="KW-0234">DNA repair</keyword>
<dbReference type="GO" id="GO:0048476">
    <property type="term" value="C:Holliday junction resolvase complex"/>
    <property type="evidence" value="ECO:0007669"/>
    <property type="project" value="UniProtKB-UniRule"/>
</dbReference>
<evidence type="ECO:0000256" key="4">
    <source>
        <dbReference type="ARBA" id="ARBA00023172"/>
    </source>
</evidence>
<evidence type="ECO:0000313" key="8">
    <source>
        <dbReference type="EMBL" id="GAL83741.1"/>
    </source>
</evidence>
<dbReference type="Proteomes" id="UP000030185">
    <property type="component" value="Unassembled WGS sequence"/>
</dbReference>
<dbReference type="EMBL" id="BBLT01000002">
    <property type="protein sequence ID" value="GAL83741.1"/>
    <property type="molecule type" value="Genomic_DNA"/>
</dbReference>
<keyword evidence="4 6" id="KW-0233">DNA recombination</keyword>
<dbReference type="GO" id="GO:0009378">
    <property type="term" value="F:four-way junction helicase activity"/>
    <property type="evidence" value="ECO:0007669"/>
    <property type="project" value="InterPro"/>
</dbReference>
<dbReference type="InterPro" id="IPR036267">
    <property type="entry name" value="RuvA_C_sf"/>
</dbReference>
<reference evidence="8 9" key="1">
    <citation type="submission" date="2014-09" db="EMBL/GenBank/DDBJ databases">
        <title>Sporocytophaga myxococcoides PG-01 genome sequencing.</title>
        <authorList>
            <person name="Liu L."/>
            <person name="Gao P.J."/>
            <person name="Chen G.J."/>
            <person name="Wang L.S."/>
        </authorList>
    </citation>
    <scope>NUCLEOTIDE SEQUENCE [LARGE SCALE GENOMIC DNA]</scope>
    <source>
        <strain evidence="8 9">PG-01</strain>
    </source>
</reference>
<dbReference type="Pfam" id="PF14520">
    <property type="entry name" value="HHH_5"/>
    <property type="match status" value="1"/>
</dbReference>
<dbReference type="CDD" id="cd14332">
    <property type="entry name" value="UBA_RuvA_C"/>
    <property type="match status" value="1"/>
</dbReference>
<evidence type="ECO:0000256" key="6">
    <source>
        <dbReference type="HAMAP-Rule" id="MF_00031"/>
    </source>
</evidence>
<keyword evidence="3 6" id="KW-0238">DNA-binding</keyword>
<dbReference type="eggNOG" id="COG0632">
    <property type="taxonomic scope" value="Bacteria"/>
</dbReference>
<organism evidence="8 9">
    <name type="scientific">Sporocytophaga myxococcoides</name>
    <dbReference type="NCBI Taxonomy" id="153721"/>
    <lineage>
        <taxon>Bacteria</taxon>
        <taxon>Pseudomonadati</taxon>
        <taxon>Bacteroidota</taxon>
        <taxon>Cytophagia</taxon>
        <taxon>Cytophagales</taxon>
        <taxon>Cytophagaceae</taxon>
        <taxon>Sporocytophaga</taxon>
    </lineage>
</organism>
<dbReference type="InterPro" id="IPR010994">
    <property type="entry name" value="RuvA_2-like"/>
</dbReference>
<dbReference type="STRING" id="153721.MYP_968"/>
<evidence type="ECO:0000256" key="2">
    <source>
        <dbReference type="ARBA" id="ARBA00022763"/>
    </source>
</evidence>
<dbReference type="InterPro" id="IPR011114">
    <property type="entry name" value="RuvA_C"/>
</dbReference>
<comment type="domain">
    <text evidence="6">Has three domains with a flexible linker between the domains II and III and assumes an 'L' shape. Domain III is highly mobile and contacts RuvB.</text>
</comment>
<sequence>MIAYIEGKLTFKDPFFVIIETNGIGYQIRISLQTYSLIKDEEKIKLHTYLHIKEDAHTLFGFFHVAEKKIFLDLISISGVGPGTAMVIISSLNAEELSRAIVQEDVRTIQSIKGIGLKTAQRIVLELKDKIKKEPVGNETTLNLTKSSHNLIRGEALSALITLGIAKNVAEKSIDSIIKKEGDNISLENLIKQALKTA</sequence>
<comment type="similarity">
    <text evidence="6">Belongs to the RuvA family.</text>
</comment>
<proteinExistence type="inferred from homology"/>
<keyword evidence="9" id="KW-1185">Reference proteome</keyword>
<dbReference type="Gene3D" id="1.10.8.10">
    <property type="entry name" value="DNA helicase RuvA subunit, C-terminal domain"/>
    <property type="match status" value="1"/>
</dbReference>
<keyword evidence="2 6" id="KW-0227">DNA damage</keyword>
<comment type="caution">
    <text evidence="8">The sequence shown here is derived from an EMBL/GenBank/DDBJ whole genome shotgun (WGS) entry which is preliminary data.</text>
</comment>
<comment type="function">
    <text evidence="6">The RuvA-RuvB-RuvC complex processes Holliday junction (HJ) DNA during genetic recombination and DNA repair, while the RuvA-RuvB complex plays an important role in the rescue of blocked DNA replication forks via replication fork reversal (RFR). RuvA specifically binds to HJ cruciform DNA, conferring on it an open structure. The RuvB hexamer acts as an ATP-dependent pump, pulling dsDNA into and through the RuvAB complex. HJ branch migration allows RuvC to scan DNA until it finds its consensus sequence, where it cleaves and resolves the cruciform DNA.</text>
</comment>
<dbReference type="GO" id="GO:0005737">
    <property type="term" value="C:cytoplasm"/>
    <property type="evidence" value="ECO:0007669"/>
    <property type="project" value="UniProtKB-SubCell"/>
</dbReference>
<gene>
    <name evidence="6" type="primary">ruvA</name>
    <name evidence="8" type="ORF">MYP_968</name>
</gene>
<comment type="subcellular location">
    <subcellularLocation>
        <location evidence="6">Cytoplasm</location>
    </subcellularLocation>
</comment>
<dbReference type="SUPFAM" id="SSF50249">
    <property type="entry name" value="Nucleic acid-binding proteins"/>
    <property type="match status" value="1"/>
</dbReference>
<protein>
    <recommendedName>
        <fullName evidence="6">Holliday junction branch migration complex subunit RuvA</fullName>
    </recommendedName>
</protein>
<evidence type="ECO:0000256" key="1">
    <source>
        <dbReference type="ARBA" id="ARBA00022490"/>
    </source>
</evidence>
<dbReference type="GO" id="GO:0006310">
    <property type="term" value="P:DNA recombination"/>
    <property type="evidence" value="ECO:0007669"/>
    <property type="project" value="UniProtKB-UniRule"/>
</dbReference>
<dbReference type="Gene3D" id="1.10.150.20">
    <property type="entry name" value="5' to 3' exonuclease, C-terminal subdomain"/>
    <property type="match status" value="1"/>
</dbReference>
<dbReference type="Gene3D" id="2.40.50.140">
    <property type="entry name" value="Nucleic acid-binding proteins"/>
    <property type="match status" value="1"/>
</dbReference>
<evidence type="ECO:0000259" key="7">
    <source>
        <dbReference type="SMART" id="SM00278"/>
    </source>
</evidence>
<dbReference type="SUPFAM" id="SSF47781">
    <property type="entry name" value="RuvA domain 2-like"/>
    <property type="match status" value="1"/>
</dbReference>
<dbReference type="GO" id="GO:0000400">
    <property type="term" value="F:four-way junction DNA binding"/>
    <property type="evidence" value="ECO:0007669"/>
    <property type="project" value="UniProtKB-UniRule"/>
</dbReference>
<comment type="caution">
    <text evidence="6">Lacks conserved residue(s) required for the propagation of feature annotation.</text>
</comment>
<dbReference type="Pfam" id="PF01330">
    <property type="entry name" value="RuvA_N"/>
    <property type="match status" value="1"/>
</dbReference>
<dbReference type="InterPro" id="IPR012340">
    <property type="entry name" value="NA-bd_OB-fold"/>
</dbReference>
<dbReference type="InterPro" id="IPR003583">
    <property type="entry name" value="Hlx-hairpin-Hlx_DNA-bd_motif"/>
</dbReference>
<evidence type="ECO:0000313" key="9">
    <source>
        <dbReference type="Proteomes" id="UP000030185"/>
    </source>
</evidence>
<evidence type="ECO:0000256" key="3">
    <source>
        <dbReference type="ARBA" id="ARBA00023125"/>
    </source>
</evidence>